<dbReference type="Proteomes" id="UP000010552">
    <property type="component" value="Unassembled WGS sequence"/>
</dbReference>
<dbReference type="GO" id="GO:0005634">
    <property type="term" value="C:nucleus"/>
    <property type="evidence" value="ECO:0007669"/>
    <property type="project" value="UniProtKB-SubCell"/>
</dbReference>
<dbReference type="GO" id="GO:0000122">
    <property type="term" value="P:negative regulation of transcription by RNA polymerase II"/>
    <property type="evidence" value="ECO:0007669"/>
    <property type="project" value="TreeGrafter"/>
</dbReference>
<dbReference type="InterPro" id="IPR023216">
    <property type="entry name" value="Tscrpt_reg_SKI_SnoN"/>
</dbReference>
<gene>
    <name evidence="11" type="ORF">PAL_GLEAN10023345</name>
</gene>
<accession>L5K138</accession>
<dbReference type="InterPro" id="IPR053793">
    <property type="entry name" value="PB1-like"/>
</dbReference>
<dbReference type="AlphaFoldDB" id="L5K138"/>
<dbReference type="GO" id="GO:0000978">
    <property type="term" value="F:RNA polymerase II cis-regulatory region sequence-specific DNA binding"/>
    <property type="evidence" value="ECO:0007669"/>
    <property type="project" value="TreeGrafter"/>
</dbReference>
<feature type="compositionally biased region" description="Gly residues" evidence="8">
    <location>
        <begin position="736"/>
        <end position="752"/>
    </location>
</feature>
<dbReference type="FunFam" id="3.10.20.90:FF:000085">
    <property type="entry name" value="Dual specificity mitogen-activated protein kinase kinase 5"/>
    <property type="match status" value="1"/>
</dbReference>
<dbReference type="InterPro" id="IPR003380">
    <property type="entry name" value="SKI/SNO/DAC"/>
</dbReference>
<organism evidence="11 12">
    <name type="scientific">Pteropus alecto</name>
    <name type="common">Black flying fox</name>
    <dbReference type="NCBI Taxonomy" id="9402"/>
    <lineage>
        <taxon>Eukaryota</taxon>
        <taxon>Metazoa</taxon>
        <taxon>Chordata</taxon>
        <taxon>Craniata</taxon>
        <taxon>Vertebrata</taxon>
        <taxon>Euteleostomi</taxon>
        <taxon>Mammalia</taxon>
        <taxon>Eutheria</taxon>
        <taxon>Laurasiatheria</taxon>
        <taxon>Chiroptera</taxon>
        <taxon>Yinpterochiroptera</taxon>
        <taxon>Pteropodoidea</taxon>
        <taxon>Pteropodidae</taxon>
        <taxon>Pteropodinae</taxon>
        <taxon>Pteropus</taxon>
    </lineage>
</organism>
<dbReference type="SMART" id="SM00220">
    <property type="entry name" value="S_TKc"/>
    <property type="match status" value="1"/>
</dbReference>
<sequence>MLWLAIGPFHAMENQVLVIRIKIPNSGAVDWTVHSGPQLLFRDVLDVIGQVLPEATTTAFEYEDEDGDRITVRSDEEMKAMLSYYYSTVMEQQVNGQLIEPLQIFPRACKPPGERNIHGLKVNTRAGPSQHSSPAVSDSLSSSSLKKSSAELKKILANGQMNEQDIRYRDTLGHGNGGTVYKFTMHFKTFEKVEKQYVLQVEGSVLFVGVSLALIGPVSRGVEKICAQVILLDITLELQKQIMSELEILYKCDNYRSKRLTRKRGSLDVYRKIPEHVLGRIAVAVVKGLTYLWSLKILHRDVKPSNMLVNTRGQVKLCDFGVSTQPERISGEQYGIHSDVWSLGISFMEPLQLLQCIVDEDSPVLPVGEFSEPFVHFITQCMRKQPKERPAPEELMEPGVLRWEEHGLDLRSQRAHLGCRKLECTVSGESLRPLRAFVCLLALDVRSGGMEALTTQLGPGREGNSSPNSKQELQPYSGSSALKPNQVGETSLYGVPIVSLVIDGQERLCLAQISNTLLKNYSYNEIHNRRVALGITCVQCTPVQLEILRRAGAMPISSRRCGMITKREAERLCKSFLGEHKPPKLPENFAFDVVHECAWGSRGSFIPARYNSSRAKCIKCGYCSMYFSPNKFIFHSHRTPDAKYTQPDAANFNSWRRHLKLSDKSATDELSHAWEDVKAMFNGGTRKRTFSLQGGGGGGVNGGSGPPPHKSLRCGEDESTGPPGPPPPHPQRGLGLAAGAGGPAGPGGPGGGAGVRSYPVIPVPSKGFGLLQKLPPPLFPHPYGFPTAFGLCPKKDDPVLGAGEPKGGPGTGSGGGAGTGGGADEALPPPLAPLPPPPPPTRKGSYVSAFRPVVKDAESIAKLYGSTRDAYGSGPARGPGPGAGSSGGYVSPDFLSEGSSSYHSASPDVDTADEPEVDVESNRFPDDEGAPDEAEPSATGAPSAGCGLDGDQPAGPPSTTSSGVDGPTDSPEGGSPHLRRRPGLPSASRSAFGDLAADDVVRRPERSPPSGGYELREPCGPLGGPAPAKVYAPERDEHVKSAAAALGPAASYLCTPEAHEPDKEDNHSTADDLETRKSYPDQRSISQPSPANTDRGEDGLTLDVTGTQLVEKDIENLARDELQKLLLEQMELRKKLEREFQSLKDNFQDQMKRELAYREEMVQQLQIVRDTLCNELDQERKARYAIQQKLKALAGDEFIRTISTPVSPEKSPPGRLETGRYPESQVQPELPGGGDTAGLALER</sequence>
<keyword evidence="11" id="KW-0371">Homeobox</keyword>
<dbReference type="SUPFAM" id="SSF46955">
    <property type="entry name" value="Putative DNA-binding domain"/>
    <property type="match status" value="1"/>
</dbReference>
<comment type="similarity">
    <text evidence="2">Belongs to the SKI family.</text>
</comment>
<dbReference type="CDD" id="cd06395">
    <property type="entry name" value="PB1_Map2k5"/>
    <property type="match status" value="1"/>
</dbReference>
<feature type="compositionally biased region" description="Low complexity" evidence="8">
    <location>
        <begin position="132"/>
        <end position="143"/>
    </location>
</feature>
<dbReference type="InterPro" id="IPR000719">
    <property type="entry name" value="Prot_kinase_dom"/>
</dbReference>
<dbReference type="PROSITE" id="PS00108">
    <property type="entry name" value="PROTEIN_KINASE_ST"/>
    <property type="match status" value="1"/>
</dbReference>
<dbReference type="GO" id="GO:0005667">
    <property type="term" value="C:transcription regulator complex"/>
    <property type="evidence" value="ECO:0007669"/>
    <property type="project" value="TreeGrafter"/>
</dbReference>
<dbReference type="PANTHER" id="PTHR10005">
    <property type="entry name" value="SKI ONCOGENE-RELATED"/>
    <property type="match status" value="1"/>
</dbReference>
<keyword evidence="11" id="KW-0238">DNA-binding</keyword>
<dbReference type="InterPro" id="IPR010919">
    <property type="entry name" value="SAND-like_dom_sf"/>
</dbReference>
<evidence type="ECO:0000256" key="1">
    <source>
        <dbReference type="ARBA" id="ARBA00004123"/>
    </source>
</evidence>
<dbReference type="InterPro" id="IPR009061">
    <property type="entry name" value="DNA-bd_dom_put_sf"/>
</dbReference>
<feature type="region of interest" description="Disordered" evidence="8">
    <location>
        <begin position="867"/>
        <end position="1100"/>
    </location>
</feature>
<dbReference type="Gene3D" id="3.10.260.20">
    <property type="entry name" value="Ski"/>
    <property type="match status" value="1"/>
</dbReference>
<evidence type="ECO:0000256" key="4">
    <source>
        <dbReference type="ARBA" id="ARBA00023015"/>
    </source>
</evidence>
<dbReference type="Gene3D" id="3.10.20.90">
    <property type="entry name" value="Phosphatidylinositol 3-kinase Catalytic Subunit, Chain A, domain 1"/>
    <property type="match status" value="1"/>
</dbReference>
<feature type="compositionally biased region" description="Gly residues" evidence="8">
    <location>
        <begin position="875"/>
        <end position="887"/>
    </location>
</feature>
<feature type="compositionally biased region" description="Basic and acidic residues" evidence="8">
    <location>
        <begin position="1057"/>
        <end position="1080"/>
    </location>
</feature>
<evidence type="ECO:0000256" key="6">
    <source>
        <dbReference type="ARBA" id="ARBA00023242"/>
    </source>
</evidence>
<keyword evidence="7" id="KW-0175">Coiled coil</keyword>
<dbReference type="Gene3D" id="1.10.510.10">
    <property type="entry name" value="Transferase(Phosphotransferase) domain 1"/>
    <property type="match status" value="1"/>
</dbReference>
<dbReference type="SMART" id="SM00666">
    <property type="entry name" value="PB1"/>
    <property type="match status" value="1"/>
</dbReference>
<feature type="region of interest" description="Disordered" evidence="8">
    <location>
        <begin position="1203"/>
        <end position="1243"/>
    </location>
</feature>
<dbReference type="SUPFAM" id="SSF54277">
    <property type="entry name" value="CAD &amp; PB1 domains"/>
    <property type="match status" value="1"/>
</dbReference>
<dbReference type="GO" id="GO:0004672">
    <property type="term" value="F:protein kinase activity"/>
    <property type="evidence" value="ECO:0007669"/>
    <property type="project" value="InterPro"/>
</dbReference>
<feature type="compositionally biased region" description="Gly residues" evidence="8">
    <location>
        <begin position="804"/>
        <end position="823"/>
    </location>
</feature>
<feature type="domain" description="PB1" evidence="10">
    <location>
        <begin position="18"/>
        <end position="109"/>
    </location>
</feature>
<keyword evidence="3" id="KW-0678">Repressor</keyword>
<dbReference type="EMBL" id="KB031042">
    <property type="protein sequence ID" value="ELK05300.1"/>
    <property type="molecule type" value="Genomic_DNA"/>
</dbReference>
<dbReference type="SUPFAM" id="SSF56112">
    <property type="entry name" value="Protein kinase-like (PK-like)"/>
    <property type="match status" value="1"/>
</dbReference>
<feature type="coiled-coil region" evidence="7">
    <location>
        <begin position="1119"/>
        <end position="1153"/>
    </location>
</feature>
<feature type="region of interest" description="Disordered" evidence="8">
    <location>
        <begin position="796"/>
        <end position="848"/>
    </location>
</feature>
<keyword evidence="4" id="KW-0805">Transcription regulation</keyword>
<evidence type="ECO:0000256" key="3">
    <source>
        <dbReference type="ARBA" id="ARBA00022491"/>
    </source>
</evidence>
<feature type="compositionally biased region" description="Pro residues" evidence="8">
    <location>
        <begin position="827"/>
        <end position="841"/>
    </location>
</feature>
<dbReference type="eggNOG" id="ENOG502QQC2">
    <property type="taxonomic scope" value="Eukaryota"/>
</dbReference>
<dbReference type="InterPro" id="IPR034851">
    <property type="entry name" value="PB1_MAP2K5"/>
</dbReference>
<dbReference type="GO" id="GO:0030514">
    <property type="term" value="P:negative regulation of BMP signaling pathway"/>
    <property type="evidence" value="ECO:0007669"/>
    <property type="project" value="TreeGrafter"/>
</dbReference>
<dbReference type="SUPFAM" id="SSF63763">
    <property type="entry name" value="SAND domain-like"/>
    <property type="match status" value="1"/>
</dbReference>
<dbReference type="InParanoid" id="L5K138"/>
<feature type="domain" description="Protein kinase" evidence="9">
    <location>
        <begin position="166"/>
        <end position="401"/>
    </location>
</feature>
<dbReference type="Pfam" id="PF00069">
    <property type="entry name" value="Pkinase"/>
    <property type="match status" value="1"/>
</dbReference>
<keyword evidence="6" id="KW-0539">Nucleus</keyword>
<dbReference type="STRING" id="9402.L5K138"/>
<evidence type="ECO:0000256" key="5">
    <source>
        <dbReference type="ARBA" id="ARBA00023163"/>
    </source>
</evidence>
<evidence type="ECO:0000259" key="10">
    <source>
        <dbReference type="PROSITE" id="PS51745"/>
    </source>
</evidence>
<evidence type="ECO:0000256" key="8">
    <source>
        <dbReference type="SAM" id="MobiDB-lite"/>
    </source>
</evidence>
<feature type="region of interest" description="Disordered" evidence="8">
    <location>
        <begin position="686"/>
        <end position="752"/>
    </location>
</feature>
<feature type="compositionally biased region" description="Polar residues" evidence="8">
    <location>
        <begin position="1081"/>
        <end position="1092"/>
    </location>
</feature>
<evidence type="ECO:0000256" key="2">
    <source>
        <dbReference type="ARBA" id="ARBA00009513"/>
    </source>
</evidence>
<dbReference type="InterPro" id="IPR000270">
    <property type="entry name" value="PB1_dom"/>
</dbReference>
<dbReference type="GO" id="GO:0000981">
    <property type="term" value="F:DNA-binding transcription factor activity, RNA polymerase II-specific"/>
    <property type="evidence" value="ECO:0007669"/>
    <property type="project" value="TreeGrafter"/>
</dbReference>
<dbReference type="PANTHER" id="PTHR10005:SF8">
    <property type="entry name" value="SKI FAMILY TRANSCRIPTIONAL COREPRESSOR 1"/>
    <property type="match status" value="1"/>
</dbReference>
<proteinExistence type="inferred from homology"/>
<dbReference type="GO" id="GO:0005737">
    <property type="term" value="C:cytoplasm"/>
    <property type="evidence" value="ECO:0007669"/>
    <property type="project" value="TreeGrafter"/>
</dbReference>
<dbReference type="FunFam" id="3.10.390.10:FF:000001">
    <property type="entry name" value="SKI family transcriptional corepressor 1"/>
    <property type="match status" value="1"/>
</dbReference>
<evidence type="ECO:0000256" key="7">
    <source>
        <dbReference type="SAM" id="Coils"/>
    </source>
</evidence>
<dbReference type="SMART" id="SM01046">
    <property type="entry name" value="c-SKI_SMAD_bind"/>
    <property type="match status" value="1"/>
</dbReference>
<dbReference type="Pfam" id="PF08782">
    <property type="entry name" value="c-SKI_SMAD_bind"/>
    <property type="match status" value="1"/>
</dbReference>
<protein>
    <submittedName>
        <fullName evidence="11">Ladybird homeobox corepressor 1</fullName>
    </submittedName>
</protein>
<dbReference type="PROSITE" id="PS51745">
    <property type="entry name" value="PB1"/>
    <property type="match status" value="1"/>
</dbReference>
<dbReference type="Gene3D" id="3.10.390.10">
    <property type="entry name" value="SAND domain-like"/>
    <property type="match status" value="1"/>
</dbReference>
<comment type="subcellular location">
    <subcellularLocation>
        <location evidence="1">Nucleus</location>
    </subcellularLocation>
</comment>
<dbReference type="InterPro" id="IPR011009">
    <property type="entry name" value="Kinase-like_dom_sf"/>
</dbReference>
<keyword evidence="12" id="KW-1185">Reference proteome</keyword>
<dbReference type="FunFam" id="3.10.260.20:FF:000003">
    <property type="entry name" value="SKI family transcriptional corepressor 1 homolog-B-like"/>
    <property type="match status" value="1"/>
</dbReference>
<feature type="compositionally biased region" description="Acidic residues" evidence="8">
    <location>
        <begin position="910"/>
        <end position="919"/>
    </location>
</feature>
<evidence type="ECO:0000259" key="9">
    <source>
        <dbReference type="PROSITE" id="PS50011"/>
    </source>
</evidence>
<dbReference type="GO" id="GO:0005524">
    <property type="term" value="F:ATP binding"/>
    <property type="evidence" value="ECO:0007669"/>
    <property type="project" value="InterPro"/>
</dbReference>
<dbReference type="InterPro" id="IPR037000">
    <property type="entry name" value="Ski_DNA-bd_sf"/>
</dbReference>
<dbReference type="Pfam" id="PF02437">
    <property type="entry name" value="Ski_Sno_DHD"/>
    <property type="match status" value="1"/>
</dbReference>
<keyword evidence="5" id="KW-0804">Transcription</keyword>
<dbReference type="Pfam" id="PF00564">
    <property type="entry name" value="PB1"/>
    <property type="match status" value="1"/>
</dbReference>
<dbReference type="InterPro" id="IPR014890">
    <property type="entry name" value="c-SKI_SMAD4-bd_dom"/>
</dbReference>
<dbReference type="GO" id="GO:0046332">
    <property type="term" value="F:SMAD binding"/>
    <property type="evidence" value="ECO:0007669"/>
    <property type="project" value="InterPro"/>
</dbReference>
<evidence type="ECO:0000313" key="12">
    <source>
        <dbReference type="Proteomes" id="UP000010552"/>
    </source>
</evidence>
<dbReference type="PROSITE" id="PS50011">
    <property type="entry name" value="PROTEIN_KINASE_DOM"/>
    <property type="match status" value="1"/>
</dbReference>
<evidence type="ECO:0000313" key="11">
    <source>
        <dbReference type="EMBL" id="ELK05300.1"/>
    </source>
</evidence>
<dbReference type="CDD" id="cd21080">
    <property type="entry name" value="DHD_Skor"/>
    <property type="match status" value="1"/>
</dbReference>
<feature type="compositionally biased region" description="Gly residues" evidence="8">
    <location>
        <begin position="693"/>
        <end position="704"/>
    </location>
</feature>
<feature type="region of interest" description="Disordered" evidence="8">
    <location>
        <begin position="453"/>
        <end position="481"/>
    </location>
</feature>
<name>L5K138_PTEAL</name>
<reference evidence="12" key="1">
    <citation type="journal article" date="2013" name="Science">
        <title>Comparative analysis of bat genomes provides insight into the evolution of flight and immunity.</title>
        <authorList>
            <person name="Zhang G."/>
            <person name="Cowled C."/>
            <person name="Shi Z."/>
            <person name="Huang Z."/>
            <person name="Bishop-Lilly K.A."/>
            <person name="Fang X."/>
            <person name="Wynne J.W."/>
            <person name="Xiong Z."/>
            <person name="Baker M.L."/>
            <person name="Zhao W."/>
            <person name="Tachedjian M."/>
            <person name="Zhu Y."/>
            <person name="Zhou P."/>
            <person name="Jiang X."/>
            <person name="Ng J."/>
            <person name="Yang L."/>
            <person name="Wu L."/>
            <person name="Xiao J."/>
            <person name="Feng Y."/>
            <person name="Chen Y."/>
            <person name="Sun X."/>
            <person name="Zhang Y."/>
            <person name="Marsh G.A."/>
            <person name="Crameri G."/>
            <person name="Broder C.C."/>
            <person name="Frey K.G."/>
            <person name="Wang L.F."/>
            <person name="Wang J."/>
        </authorList>
    </citation>
    <scope>NUCLEOTIDE SEQUENCE [LARGE SCALE GENOMIC DNA]</scope>
</reference>
<feature type="region of interest" description="Disordered" evidence="8">
    <location>
        <begin position="116"/>
        <end position="143"/>
    </location>
</feature>
<dbReference type="InterPro" id="IPR008271">
    <property type="entry name" value="Ser/Thr_kinase_AS"/>
</dbReference>